<evidence type="ECO:0008006" key="3">
    <source>
        <dbReference type="Google" id="ProtNLM"/>
    </source>
</evidence>
<dbReference type="InParanoid" id="D3AYX8"/>
<dbReference type="GeneID" id="31356428"/>
<dbReference type="SUPFAM" id="SSF48403">
    <property type="entry name" value="Ankyrin repeat"/>
    <property type="match status" value="1"/>
</dbReference>
<dbReference type="Proteomes" id="UP000001396">
    <property type="component" value="Unassembled WGS sequence"/>
</dbReference>
<name>D3AYX8_HETP5</name>
<dbReference type="EMBL" id="ADBJ01000004">
    <property type="protein sequence ID" value="EFA85668.1"/>
    <property type="molecule type" value="Genomic_DNA"/>
</dbReference>
<comment type="caution">
    <text evidence="1">The sequence shown here is derived from an EMBL/GenBank/DDBJ whole genome shotgun (WGS) entry which is preliminary data.</text>
</comment>
<keyword evidence="2" id="KW-1185">Reference proteome</keyword>
<dbReference type="RefSeq" id="XP_020437775.1">
    <property type="nucleotide sequence ID" value="XM_020571917.1"/>
</dbReference>
<sequence length="678" mass="79361">MKVKTINQFMVVYNKYRDTLFMSRDLISNACRVGNIEIVKILLNQTSPIKLKRDGAFKGAMLGGQVEILDYLVENGIDPINELDKKIMDDLINYPKIQSIEWLFAKFGEDIIMEKYKTTLGALHFNPQLSDDKVFIYRLLKKHGYTFGPKIIEPIIKANLSLSNSIELLSYLMVNKESNHLGVTSETDTKYLLSMKESIVKQFPIPESPLIDNLCYNLILLDAMYHHHNALYSRNYIGKTVSEIVRIKLQLAGQLNISNQSIIDDILSKIVSLNMNVDDRGNVEDETNLRKTLTLLFNHGSRNQIEYLVNRIDTDRSIIEVPLQECIYRCVASLFEREDGNLAIEMIEYIKRVFTKQGLKLFRNFKEDRRDHGNSCMRYERSHQKPGSKESILYLMDNLDGWKLDYNDYETTQRFGSLIFDQLVMRGKVINEDGSLSYEAWHIIERSRTKQQLDHILKYEGIIQATTEDQSRWNKKKYNAIDFRIKYAPTFHRMFLVGIGIGTYHFYQVQTIEFLNWLTINAKGFLKIDQKIIQDPELIFHVLKNKIFSDVNLSCFDIKELMTIKQNPNLLRFIYENHRSQWNQAVKDNLLDILQRSSNEILDLIFGIDPYAMKLLTNNAQNFVPRLHEYYYDTLFWMHRKGIHLSLDETIKKFGDPTGILKLISDETKTNKRKRKPN</sequence>
<dbReference type="AlphaFoldDB" id="D3AYX8"/>
<proteinExistence type="predicted"/>
<evidence type="ECO:0000313" key="2">
    <source>
        <dbReference type="Proteomes" id="UP000001396"/>
    </source>
</evidence>
<organism evidence="1 2">
    <name type="scientific">Heterostelium pallidum (strain ATCC 26659 / Pp 5 / PN500)</name>
    <name type="common">Cellular slime mold</name>
    <name type="synonym">Polysphondylium pallidum</name>
    <dbReference type="NCBI Taxonomy" id="670386"/>
    <lineage>
        <taxon>Eukaryota</taxon>
        <taxon>Amoebozoa</taxon>
        <taxon>Evosea</taxon>
        <taxon>Eumycetozoa</taxon>
        <taxon>Dictyostelia</taxon>
        <taxon>Acytosteliales</taxon>
        <taxon>Acytosteliaceae</taxon>
        <taxon>Heterostelium</taxon>
    </lineage>
</organism>
<protein>
    <recommendedName>
        <fullName evidence="3">Ankyrin repeat-containing protein</fullName>
    </recommendedName>
</protein>
<gene>
    <name evidence="1" type="ORF">PPL_00897</name>
</gene>
<evidence type="ECO:0000313" key="1">
    <source>
        <dbReference type="EMBL" id="EFA85668.1"/>
    </source>
</evidence>
<accession>D3AYX8</accession>
<dbReference type="InterPro" id="IPR036770">
    <property type="entry name" value="Ankyrin_rpt-contain_sf"/>
</dbReference>
<reference evidence="1 2" key="1">
    <citation type="journal article" date="2011" name="Genome Res.">
        <title>Phylogeny-wide analysis of social amoeba genomes highlights ancient origins for complex intercellular communication.</title>
        <authorList>
            <person name="Heidel A.J."/>
            <person name="Lawal H.M."/>
            <person name="Felder M."/>
            <person name="Schilde C."/>
            <person name="Helps N.R."/>
            <person name="Tunggal B."/>
            <person name="Rivero F."/>
            <person name="John U."/>
            <person name="Schleicher M."/>
            <person name="Eichinger L."/>
            <person name="Platzer M."/>
            <person name="Noegel A.A."/>
            <person name="Schaap P."/>
            <person name="Gloeckner G."/>
        </authorList>
    </citation>
    <scope>NUCLEOTIDE SEQUENCE [LARGE SCALE GENOMIC DNA]</scope>
    <source>
        <strain evidence="2">ATCC 26659 / Pp 5 / PN500</strain>
    </source>
</reference>